<feature type="compositionally biased region" description="Basic and acidic residues" evidence="1">
    <location>
        <begin position="258"/>
        <end position="267"/>
    </location>
</feature>
<feature type="region of interest" description="Disordered" evidence="1">
    <location>
        <begin position="175"/>
        <end position="202"/>
    </location>
</feature>
<proteinExistence type="predicted"/>
<dbReference type="OMA" id="XRMEANE"/>
<keyword evidence="3" id="KW-1185">Reference proteome</keyword>
<reference evidence="2 3" key="1">
    <citation type="journal article" date="2007" name="Science">
        <title>Sea anemone genome reveals ancestral eumetazoan gene repertoire and genomic organization.</title>
        <authorList>
            <person name="Putnam N.H."/>
            <person name="Srivastava M."/>
            <person name="Hellsten U."/>
            <person name="Dirks B."/>
            <person name="Chapman J."/>
            <person name="Salamov A."/>
            <person name="Terry A."/>
            <person name="Shapiro H."/>
            <person name="Lindquist E."/>
            <person name="Kapitonov V.V."/>
            <person name="Jurka J."/>
            <person name="Genikhovich G."/>
            <person name="Grigoriev I.V."/>
            <person name="Lucas S.M."/>
            <person name="Steele R.E."/>
            <person name="Finnerty J.R."/>
            <person name="Technau U."/>
            <person name="Martindale M.Q."/>
            <person name="Rokhsar D.S."/>
        </authorList>
    </citation>
    <scope>NUCLEOTIDE SEQUENCE [LARGE SCALE GENOMIC DNA]</scope>
    <source>
        <strain evidence="3">CH2 X CH6</strain>
    </source>
</reference>
<name>A7SMW1_NEMVE</name>
<evidence type="ECO:0000313" key="2">
    <source>
        <dbReference type="EMBL" id="EDO34966.1"/>
    </source>
</evidence>
<dbReference type="InParanoid" id="A7SMW1"/>
<gene>
    <name evidence="2" type="ORF">NEMVEDRAFT_v1g214701</name>
</gene>
<feature type="region of interest" description="Disordered" evidence="1">
    <location>
        <begin position="255"/>
        <end position="276"/>
    </location>
</feature>
<evidence type="ECO:0000256" key="1">
    <source>
        <dbReference type="SAM" id="MobiDB-lite"/>
    </source>
</evidence>
<organism evidence="2 3">
    <name type="scientific">Nematostella vectensis</name>
    <name type="common">Starlet sea anemone</name>
    <dbReference type="NCBI Taxonomy" id="45351"/>
    <lineage>
        <taxon>Eukaryota</taxon>
        <taxon>Metazoa</taxon>
        <taxon>Cnidaria</taxon>
        <taxon>Anthozoa</taxon>
        <taxon>Hexacorallia</taxon>
        <taxon>Actiniaria</taxon>
        <taxon>Edwardsiidae</taxon>
        <taxon>Nematostella</taxon>
    </lineage>
</organism>
<sequence length="396" mass="46535">MGENEQPREIRVLTSGKFLRIQPFSIPTNQLEIGRAWKEWLEDFEEEVEYFEIKTTEDKVRAMKIYGGPEIKKLARNLPEPTPSADDNDFTRMKTKLNNHFLPKKNKHHARYTFNKQKMETNESIVTYAARTRYQAKEAIENRWNLTEFIENAGQKEEINKQVNDMKEDFKVAKIQTQKKPQAKKPPSQQRSGEARKKNRHKCGYCGKTGAHKPGKDRQAYGKQCLKCGKYNHFAVCCKSEGGTEDKHRRRFKRIHQVSHEPEHEDSSSGSDSGYLELTSKHLSHVKIVTSGKPKGLANTLKVLNTRHLTRKEREIKKYGVEIAEQLEIIRRVRRRARLYRRRRWAKETTVRRRLEGDLNRLKIDKDNDDEQGIKKVFEDKKKVLETEGRTYENIN</sequence>
<feature type="compositionally biased region" description="Low complexity" evidence="1">
    <location>
        <begin position="175"/>
        <end position="190"/>
    </location>
</feature>
<dbReference type="Proteomes" id="UP000001593">
    <property type="component" value="Unassembled WGS sequence"/>
</dbReference>
<protein>
    <submittedName>
        <fullName evidence="2">Uncharacterized protein</fullName>
    </submittedName>
</protein>
<evidence type="ECO:0000313" key="3">
    <source>
        <dbReference type="Proteomes" id="UP000001593"/>
    </source>
</evidence>
<dbReference type="EMBL" id="DS469713">
    <property type="protein sequence ID" value="EDO34966.1"/>
    <property type="molecule type" value="Genomic_DNA"/>
</dbReference>
<dbReference type="HOGENOM" id="CLU_696982_0_0_1"/>
<accession>A7SMW1</accession>
<dbReference type="AlphaFoldDB" id="A7SMW1"/>